<evidence type="ECO:0000256" key="3">
    <source>
        <dbReference type="ARBA" id="ARBA00023125"/>
    </source>
</evidence>
<dbReference type="AlphaFoldDB" id="A0A5B8CF70"/>
<accession>A0A5B8CF70</accession>
<dbReference type="KEGG" id="sufl:FIL70_08670"/>
<dbReference type="PANTHER" id="PTHR30629">
    <property type="entry name" value="PROPHAGE INTEGRASE"/>
    <property type="match status" value="1"/>
</dbReference>
<dbReference type="PANTHER" id="PTHR30629:SF2">
    <property type="entry name" value="PROPHAGE INTEGRASE INTS-RELATED"/>
    <property type="match status" value="1"/>
</dbReference>
<evidence type="ECO:0000256" key="4">
    <source>
        <dbReference type="ARBA" id="ARBA00023172"/>
    </source>
</evidence>
<keyword evidence="2" id="KW-0229">DNA integration</keyword>
<dbReference type="SUPFAM" id="SSF56349">
    <property type="entry name" value="DNA breaking-rejoining enzymes"/>
    <property type="match status" value="1"/>
</dbReference>
<feature type="domain" description="Tyr recombinase" evidence="5">
    <location>
        <begin position="209"/>
        <end position="415"/>
    </location>
</feature>
<dbReference type="GO" id="GO:0003677">
    <property type="term" value="F:DNA binding"/>
    <property type="evidence" value="ECO:0007669"/>
    <property type="project" value="UniProtKB-KW"/>
</dbReference>
<gene>
    <name evidence="6" type="ORF">FIL70_08670</name>
</gene>
<comment type="similarity">
    <text evidence="1">Belongs to the 'phage' integrase family.</text>
</comment>
<dbReference type="Gene3D" id="1.10.443.10">
    <property type="entry name" value="Intergrase catalytic core"/>
    <property type="match status" value="1"/>
</dbReference>
<dbReference type="EMBL" id="CP041016">
    <property type="protein sequence ID" value="QDC37282.1"/>
    <property type="molecule type" value="Genomic_DNA"/>
</dbReference>
<dbReference type="InterPro" id="IPR025166">
    <property type="entry name" value="Integrase_DNA_bind_dom"/>
</dbReference>
<dbReference type="RefSeq" id="WP_140042080.1">
    <property type="nucleotide sequence ID" value="NZ_CP041016.1"/>
</dbReference>
<sequence length="443" mass="49292">MAVFLTKNAIEALVLRAQREKAQLELNDEREPGLRLRAGARSAVWLLVIRLATGKRSRIKLGTWPGMGIAEARAAAHAKRSEIVQGSDPNAEKRAAAKQAAAEARQRVSLKDVLDTYENLVLKYHRRGTATRRALDGKKGLLTTLASRTPGSLDRLELGDLVKKHARKAPISANRKLAYASAFFNWCVDEGIIAANPLEKMRKPAKENERDRYHTLGELREIWSATTTLGYPFQQLFQLLIVLPHRREEVAALPIADLTLGADDVPDSGIWLLPAPRTKKANALRVPLSPLARAIIVEALTHEERPKDSKFLFSTTGETSVSGFTKAKRRLDKAIHDARAKAAQARGESSEEVERMEHWTVHDLRTTFNTHACELLGVAPHVADRILNHVATATRSKVMRIYNKSELFEPRKIALCDWANLLHERVGVPRPQKQPPSASQIAA</sequence>
<dbReference type="Gene3D" id="3.30.160.390">
    <property type="entry name" value="Integrase, DNA-binding domain"/>
    <property type="match status" value="1"/>
</dbReference>
<dbReference type="PROSITE" id="PS51898">
    <property type="entry name" value="TYR_RECOMBINASE"/>
    <property type="match status" value="1"/>
</dbReference>
<name>A0A5B8CF70_SPHSA</name>
<evidence type="ECO:0000313" key="6">
    <source>
        <dbReference type="EMBL" id="QDC37282.1"/>
    </source>
</evidence>
<dbReference type="Pfam" id="PF00589">
    <property type="entry name" value="Phage_integrase"/>
    <property type="match status" value="1"/>
</dbReference>
<reference evidence="6 7" key="1">
    <citation type="submission" date="2019-06" db="EMBL/GenBank/DDBJ databases">
        <title>Genome organization and adaptive potential of archetypical organophosphate degarding Sphingobium fuliginis ATCC 27551.</title>
        <authorList>
            <person name="Sarwar A."/>
            <person name="Parthasarathy S."/>
            <person name="Singh C."/>
            <person name="Siddavattam D."/>
        </authorList>
    </citation>
    <scope>NUCLEOTIDE SEQUENCE [LARGE SCALE GENOMIC DNA]</scope>
    <source>
        <strain evidence="6 7">ATCC 27551</strain>
    </source>
</reference>
<dbReference type="InterPro" id="IPR050808">
    <property type="entry name" value="Phage_Integrase"/>
</dbReference>
<dbReference type="InterPro" id="IPR002104">
    <property type="entry name" value="Integrase_catalytic"/>
</dbReference>
<dbReference type="Pfam" id="PF13356">
    <property type="entry name" value="Arm-DNA-bind_3"/>
    <property type="match status" value="1"/>
</dbReference>
<dbReference type="InterPro" id="IPR011010">
    <property type="entry name" value="DNA_brk_join_enz"/>
</dbReference>
<dbReference type="GO" id="GO:0006310">
    <property type="term" value="P:DNA recombination"/>
    <property type="evidence" value="ECO:0007669"/>
    <property type="project" value="UniProtKB-KW"/>
</dbReference>
<protein>
    <submittedName>
        <fullName evidence="6">DUF4102 domain-containing protein</fullName>
    </submittedName>
</protein>
<evidence type="ECO:0000256" key="2">
    <source>
        <dbReference type="ARBA" id="ARBA00022908"/>
    </source>
</evidence>
<evidence type="ECO:0000256" key="1">
    <source>
        <dbReference type="ARBA" id="ARBA00008857"/>
    </source>
</evidence>
<organism evidence="6 7">
    <name type="scientific">Sphingobium fuliginis ATCC 27551</name>
    <dbReference type="NCBI Taxonomy" id="1208342"/>
    <lineage>
        <taxon>Bacteria</taxon>
        <taxon>Pseudomonadati</taxon>
        <taxon>Pseudomonadota</taxon>
        <taxon>Alphaproteobacteria</taxon>
        <taxon>Sphingomonadales</taxon>
        <taxon>Sphingomonadaceae</taxon>
        <taxon>Sphingobium</taxon>
    </lineage>
</organism>
<dbReference type="Gene3D" id="1.10.150.130">
    <property type="match status" value="1"/>
</dbReference>
<proteinExistence type="inferred from homology"/>
<evidence type="ECO:0000313" key="7">
    <source>
        <dbReference type="Proteomes" id="UP000311469"/>
    </source>
</evidence>
<dbReference type="GO" id="GO:0015074">
    <property type="term" value="P:DNA integration"/>
    <property type="evidence" value="ECO:0007669"/>
    <property type="project" value="UniProtKB-KW"/>
</dbReference>
<dbReference type="InterPro" id="IPR013762">
    <property type="entry name" value="Integrase-like_cat_sf"/>
</dbReference>
<dbReference type="Proteomes" id="UP000311469">
    <property type="component" value="Chromosome cSF1"/>
</dbReference>
<dbReference type="InterPro" id="IPR038488">
    <property type="entry name" value="Integrase_DNA-bd_sf"/>
</dbReference>
<keyword evidence="4" id="KW-0233">DNA recombination</keyword>
<keyword evidence="3" id="KW-0238">DNA-binding</keyword>
<dbReference type="InterPro" id="IPR010998">
    <property type="entry name" value="Integrase_recombinase_N"/>
</dbReference>
<evidence type="ECO:0000259" key="5">
    <source>
        <dbReference type="PROSITE" id="PS51898"/>
    </source>
</evidence>